<proteinExistence type="inferred from homology"/>
<dbReference type="InterPro" id="IPR006203">
    <property type="entry name" value="GHMP_knse_ATP-bd_CS"/>
</dbReference>
<evidence type="ECO:0000256" key="10">
    <source>
        <dbReference type="ARBA" id="ARBA00022840"/>
    </source>
</evidence>
<evidence type="ECO:0000256" key="13">
    <source>
        <dbReference type="HAMAP-Rule" id="MF_00384"/>
    </source>
</evidence>
<evidence type="ECO:0000256" key="11">
    <source>
        <dbReference type="ARBA" id="ARBA00049375"/>
    </source>
</evidence>
<dbReference type="PROSITE" id="PS00627">
    <property type="entry name" value="GHMP_KINASES_ATP"/>
    <property type="match status" value="1"/>
</dbReference>
<comment type="catalytic activity">
    <reaction evidence="11 13">
        <text>L-homoserine + ATP = O-phospho-L-homoserine + ADP + H(+)</text>
        <dbReference type="Rhea" id="RHEA:13985"/>
        <dbReference type="ChEBI" id="CHEBI:15378"/>
        <dbReference type="ChEBI" id="CHEBI:30616"/>
        <dbReference type="ChEBI" id="CHEBI:57476"/>
        <dbReference type="ChEBI" id="CHEBI:57590"/>
        <dbReference type="ChEBI" id="CHEBI:456216"/>
        <dbReference type="EC" id="2.7.1.39"/>
    </reaction>
</comment>
<dbReference type="Gene3D" id="3.30.70.890">
    <property type="entry name" value="GHMP kinase, C-terminal domain"/>
    <property type="match status" value="1"/>
</dbReference>
<dbReference type="HAMAP" id="MF_00384">
    <property type="entry name" value="Homoser_kinase"/>
    <property type="match status" value="1"/>
</dbReference>
<dbReference type="PRINTS" id="PR00958">
    <property type="entry name" value="HOMSERKINASE"/>
</dbReference>
<keyword evidence="17" id="KW-1185">Reference proteome</keyword>
<evidence type="ECO:0000256" key="6">
    <source>
        <dbReference type="ARBA" id="ARBA00022679"/>
    </source>
</evidence>
<dbReference type="NCBIfam" id="NF002288">
    <property type="entry name" value="PRK01212.1-4"/>
    <property type="match status" value="1"/>
</dbReference>
<keyword evidence="9 13" id="KW-0418">Kinase</keyword>
<dbReference type="PANTHER" id="PTHR20861">
    <property type="entry name" value="HOMOSERINE/4-DIPHOSPHOCYTIDYL-2-C-METHYL-D-ERYTHRITOL KINASE"/>
    <property type="match status" value="1"/>
</dbReference>
<evidence type="ECO:0000256" key="9">
    <source>
        <dbReference type="ARBA" id="ARBA00022777"/>
    </source>
</evidence>
<dbReference type="PIRSF" id="PIRSF000676">
    <property type="entry name" value="Homoser_kin"/>
    <property type="match status" value="1"/>
</dbReference>
<dbReference type="Gene3D" id="3.30.230.10">
    <property type="match status" value="1"/>
</dbReference>
<evidence type="ECO:0000256" key="1">
    <source>
        <dbReference type="ARBA" id="ARBA00005015"/>
    </source>
</evidence>
<keyword evidence="7 13" id="KW-0791">Threonine biosynthesis</keyword>
<keyword evidence="6 13" id="KW-0808">Transferase</keyword>
<dbReference type="Pfam" id="PF00288">
    <property type="entry name" value="GHMP_kinases_N"/>
    <property type="match status" value="1"/>
</dbReference>
<dbReference type="InterPro" id="IPR006204">
    <property type="entry name" value="GHMP_kinase_N_dom"/>
</dbReference>
<dbReference type="InterPro" id="IPR036554">
    <property type="entry name" value="GHMP_kinase_C_sf"/>
</dbReference>
<evidence type="ECO:0000256" key="5">
    <source>
        <dbReference type="ARBA" id="ARBA00022605"/>
    </source>
</evidence>
<keyword evidence="8 13" id="KW-0547">Nucleotide-binding</keyword>
<sequence length="302" mass="32306">MSITVKVRVPGTTANCGPGFDTVGIACTIYSELELSLSDEGTLRIEIEGEGKGRIPTDRNNIIYQAVQVVLDKVGKPYQGIYLKLYNKIPLARGLGSSAAAIVGGLIAANQATGNTLTQEEIFSMATIIEGHPDNVAPAIFGGITISVMQGNQPVYLRFMPGKKLNMVVAIPEFNLSTHTARQVLPDTITMKDAVFNISRVALLIGALCKGEFHHLQYALEDKVHQPYRLQLVPGMQQVFDAAVAKGAYGAALSGAGPCLIAFTESNCDRIGMAMVQAFAKCDVKAEYITLSIDTEGAKVIE</sequence>
<dbReference type="EC" id="2.7.1.39" evidence="3 13"/>
<accession>A0ABS8HMI7</accession>
<comment type="caution">
    <text evidence="16">The sequence shown here is derived from an EMBL/GenBank/DDBJ whole genome shotgun (WGS) entry which is preliminary data.</text>
</comment>
<dbReference type="Proteomes" id="UP001165492">
    <property type="component" value="Unassembled WGS sequence"/>
</dbReference>
<dbReference type="PANTHER" id="PTHR20861:SF1">
    <property type="entry name" value="HOMOSERINE KINASE"/>
    <property type="match status" value="1"/>
</dbReference>
<evidence type="ECO:0000313" key="16">
    <source>
        <dbReference type="EMBL" id="MCC5464400.1"/>
    </source>
</evidence>
<evidence type="ECO:0000256" key="3">
    <source>
        <dbReference type="ARBA" id="ARBA00012078"/>
    </source>
</evidence>
<comment type="function">
    <text evidence="12 13">Catalyzes the ATP-dependent phosphorylation of L-homoserine to L-homoserine phosphate.</text>
</comment>
<keyword evidence="5 13" id="KW-0028">Amino-acid biosynthesis</keyword>
<reference evidence="16" key="1">
    <citation type="submission" date="2021-11" db="EMBL/GenBank/DDBJ databases">
        <title>Description of a new species Pelosinus isolated from the bottom sediments of Lake Baikal.</title>
        <authorList>
            <person name="Zakharyuk A."/>
        </authorList>
    </citation>
    <scope>NUCLEOTIDE SEQUENCE</scope>
    <source>
        <strain evidence="16">Bkl1</strain>
    </source>
</reference>
<comment type="similarity">
    <text evidence="2 13">Belongs to the GHMP kinase family. Homoserine kinase subfamily.</text>
</comment>
<evidence type="ECO:0000256" key="2">
    <source>
        <dbReference type="ARBA" id="ARBA00007370"/>
    </source>
</evidence>
<dbReference type="Pfam" id="PF08544">
    <property type="entry name" value="GHMP_kinases_C"/>
    <property type="match status" value="1"/>
</dbReference>
<evidence type="ECO:0000256" key="4">
    <source>
        <dbReference type="ARBA" id="ARBA00017858"/>
    </source>
</evidence>
<dbReference type="GO" id="GO:0004413">
    <property type="term" value="F:homoserine kinase activity"/>
    <property type="evidence" value="ECO:0007669"/>
    <property type="project" value="UniProtKB-EC"/>
</dbReference>
<dbReference type="InterPro" id="IPR013750">
    <property type="entry name" value="GHMP_kinase_C_dom"/>
</dbReference>
<evidence type="ECO:0000256" key="8">
    <source>
        <dbReference type="ARBA" id="ARBA00022741"/>
    </source>
</evidence>
<dbReference type="InterPro" id="IPR014721">
    <property type="entry name" value="Ribsml_uS5_D2-typ_fold_subgr"/>
</dbReference>
<organism evidence="16 17">
    <name type="scientific">Pelosinus baikalensis</name>
    <dbReference type="NCBI Taxonomy" id="2892015"/>
    <lineage>
        <taxon>Bacteria</taxon>
        <taxon>Bacillati</taxon>
        <taxon>Bacillota</taxon>
        <taxon>Negativicutes</taxon>
        <taxon>Selenomonadales</taxon>
        <taxon>Sporomusaceae</taxon>
        <taxon>Pelosinus</taxon>
    </lineage>
</organism>
<keyword evidence="10 13" id="KW-0067">ATP-binding</keyword>
<protein>
    <recommendedName>
        <fullName evidence="4 13">Homoserine kinase</fullName>
        <shortName evidence="13">HK</shortName>
        <shortName evidence="13">HSK</shortName>
        <ecNumber evidence="3 13">2.7.1.39</ecNumber>
    </recommendedName>
</protein>
<comment type="pathway">
    <text evidence="1 13">Amino-acid biosynthesis; L-threonine biosynthesis; L-threonine from L-aspartate: step 4/5.</text>
</comment>
<dbReference type="InterPro" id="IPR020568">
    <property type="entry name" value="Ribosomal_Su5_D2-typ_SF"/>
</dbReference>
<gene>
    <name evidence="13 16" type="primary">thrB</name>
    <name evidence="16" type="ORF">LMF89_03360</name>
</gene>
<evidence type="ECO:0000256" key="12">
    <source>
        <dbReference type="ARBA" id="ARBA00049954"/>
    </source>
</evidence>
<evidence type="ECO:0000256" key="7">
    <source>
        <dbReference type="ARBA" id="ARBA00022697"/>
    </source>
</evidence>
<evidence type="ECO:0000313" key="17">
    <source>
        <dbReference type="Proteomes" id="UP001165492"/>
    </source>
</evidence>
<dbReference type="RefSeq" id="WP_229533877.1">
    <property type="nucleotide sequence ID" value="NZ_JAJHJB010000003.1"/>
</dbReference>
<dbReference type="NCBIfam" id="TIGR00191">
    <property type="entry name" value="thrB"/>
    <property type="match status" value="1"/>
</dbReference>
<comment type="subcellular location">
    <subcellularLocation>
        <location evidence="13">Cytoplasm</location>
    </subcellularLocation>
</comment>
<name>A0ABS8HMI7_9FIRM</name>
<dbReference type="EMBL" id="JAJHJB010000003">
    <property type="protein sequence ID" value="MCC5464400.1"/>
    <property type="molecule type" value="Genomic_DNA"/>
</dbReference>
<dbReference type="SUPFAM" id="SSF55060">
    <property type="entry name" value="GHMP Kinase, C-terminal domain"/>
    <property type="match status" value="1"/>
</dbReference>
<keyword evidence="13" id="KW-0963">Cytoplasm</keyword>
<evidence type="ECO:0000259" key="14">
    <source>
        <dbReference type="Pfam" id="PF00288"/>
    </source>
</evidence>
<feature type="domain" description="GHMP kinase N-terminal" evidence="14">
    <location>
        <begin position="61"/>
        <end position="143"/>
    </location>
</feature>
<feature type="binding site" evidence="13">
    <location>
        <begin position="90"/>
        <end position="100"/>
    </location>
    <ligand>
        <name>ATP</name>
        <dbReference type="ChEBI" id="CHEBI:30616"/>
    </ligand>
</feature>
<dbReference type="SUPFAM" id="SSF54211">
    <property type="entry name" value="Ribosomal protein S5 domain 2-like"/>
    <property type="match status" value="1"/>
</dbReference>
<evidence type="ECO:0000259" key="15">
    <source>
        <dbReference type="Pfam" id="PF08544"/>
    </source>
</evidence>
<dbReference type="InterPro" id="IPR000870">
    <property type="entry name" value="Homoserine_kinase"/>
</dbReference>
<feature type="domain" description="GHMP kinase C-terminal" evidence="15">
    <location>
        <begin position="210"/>
        <end position="266"/>
    </location>
</feature>